<accession>J3N8G3</accession>
<evidence type="ECO:0000256" key="1">
    <source>
        <dbReference type="SAM" id="Phobius"/>
    </source>
</evidence>
<protein>
    <submittedName>
        <fullName evidence="2">Uncharacterized protein</fullName>
    </submittedName>
</protein>
<evidence type="ECO:0000313" key="2">
    <source>
        <dbReference type="EnsemblPlants" id="OB11G20990.1"/>
    </source>
</evidence>
<organism evidence="2">
    <name type="scientific">Oryza brachyantha</name>
    <name type="common">malo sina</name>
    <dbReference type="NCBI Taxonomy" id="4533"/>
    <lineage>
        <taxon>Eukaryota</taxon>
        <taxon>Viridiplantae</taxon>
        <taxon>Streptophyta</taxon>
        <taxon>Embryophyta</taxon>
        <taxon>Tracheophyta</taxon>
        <taxon>Spermatophyta</taxon>
        <taxon>Magnoliopsida</taxon>
        <taxon>Liliopsida</taxon>
        <taxon>Poales</taxon>
        <taxon>Poaceae</taxon>
        <taxon>BOP clade</taxon>
        <taxon>Oryzoideae</taxon>
        <taxon>Oryzeae</taxon>
        <taxon>Oryzinae</taxon>
        <taxon>Oryza</taxon>
    </lineage>
</organism>
<keyword evidence="3" id="KW-1185">Reference proteome</keyword>
<keyword evidence="1" id="KW-0812">Transmembrane</keyword>
<dbReference type="HOGENOM" id="CLU_2982247_0_0_1"/>
<reference evidence="2" key="2">
    <citation type="submission" date="2013-04" db="UniProtKB">
        <authorList>
            <consortium name="EnsemblPlants"/>
        </authorList>
    </citation>
    <scope>IDENTIFICATION</scope>
</reference>
<reference evidence="2" key="1">
    <citation type="journal article" date="2013" name="Nat. Commun.">
        <title>Whole-genome sequencing of Oryza brachyantha reveals mechanisms underlying Oryza genome evolution.</title>
        <authorList>
            <person name="Chen J."/>
            <person name="Huang Q."/>
            <person name="Gao D."/>
            <person name="Wang J."/>
            <person name="Lang Y."/>
            <person name="Liu T."/>
            <person name="Li B."/>
            <person name="Bai Z."/>
            <person name="Luis Goicoechea J."/>
            <person name="Liang C."/>
            <person name="Chen C."/>
            <person name="Zhang W."/>
            <person name="Sun S."/>
            <person name="Liao Y."/>
            <person name="Zhang X."/>
            <person name="Yang L."/>
            <person name="Song C."/>
            <person name="Wang M."/>
            <person name="Shi J."/>
            <person name="Liu G."/>
            <person name="Liu J."/>
            <person name="Zhou H."/>
            <person name="Zhou W."/>
            <person name="Yu Q."/>
            <person name="An N."/>
            <person name="Chen Y."/>
            <person name="Cai Q."/>
            <person name="Wang B."/>
            <person name="Liu B."/>
            <person name="Min J."/>
            <person name="Huang Y."/>
            <person name="Wu H."/>
            <person name="Li Z."/>
            <person name="Zhang Y."/>
            <person name="Yin Y."/>
            <person name="Song W."/>
            <person name="Jiang J."/>
            <person name="Jackson S.A."/>
            <person name="Wing R.A."/>
            <person name="Wang J."/>
            <person name="Chen M."/>
        </authorList>
    </citation>
    <scope>NUCLEOTIDE SEQUENCE [LARGE SCALE GENOMIC DNA]</scope>
    <source>
        <strain evidence="2">cv. IRGC 101232</strain>
    </source>
</reference>
<name>J3N8G3_ORYBR</name>
<sequence>MSLELDVADRIMAIEVASEKRLARKNKELDKINSWLMCSLVIIVFLLVKIVDLLSQRY</sequence>
<feature type="transmembrane region" description="Helical" evidence="1">
    <location>
        <begin position="32"/>
        <end position="51"/>
    </location>
</feature>
<dbReference type="EnsemblPlants" id="OB11G20990.1">
    <property type="protein sequence ID" value="OB11G20990.1"/>
    <property type="gene ID" value="OB11G20990"/>
</dbReference>
<proteinExistence type="predicted"/>
<dbReference type="Gramene" id="OB11G20990.1">
    <property type="protein sequence ID" value="OB11G20990.1"/>
    <property type="gene ID" value="OB11G20990"/>
</dbReference>
<keyword evidence="1" id="KW-1133">Transmembrane helix</keyword>
<dbReference type="Proteomes" id="UP000006038">
    <property type="component" value="Chromosome 11"/>
</dbReference>
<keyword evidence="1" id="KW-0472">Membrane</keyword>
<evidence type="ECO:0000313" key="3">
    <source>
        <dbReference type="Proteomes" id="UP000006038"/>
    </source>
</evidence>
<dbReference type="AlphaFoldDB" id="J3N8G3"/>